<evidence type="ECO:0000256" key="2">
    <source>
        <dbReference type="ARBA" id="ARBA00022448"/>
    </source>
</evidence>
<keyword evidence="3" id="KW-0479">Metal-binding</keyword>
<dbReference type="Pfam" id="PF00301">
    <property type="entry name" value="Rubredoxin"/>
    <property type="match status" value="1"/>
</dbReference>
<accession>A0ABU3TRI1</accession>
<evidence type="ECO:0000313" key="7">
    <source>
        <dbReference type="EMBL" id="MDU0808481.1"/>
    </source>
</evidence>
<dbReference type="PANTHER" id="PTHR47627:SF1">
    <property type="entry name" value="RUBREDOXIN-1-RELATED"/>
    <property type="match status" value="1"/>
</dbReference>
<gene>
    <name evidence="7" type="ORF">PQG45_05465</name>
</gene>
<evidence type="ECO:0000256" key="1">
    <source>
        <dbReference type="ARBA" id="ARBA00001965"/>
    </source>
</evidence>
<dbReference type="RefSeq" id="WP_316070413.1">
    <property type="nucleotide sequence ID" value="NZ_JAVNWW010000001.1"/>
</dbReference>
<dbReference type="PANTHER" id="PTHR47627">
    <property type="entry name" value="RUBREDOXIN"/>
    <property type="match status" value="1"/>
</dbReference>
<dbReference type="InterPro" id="IPR050526">
    <property type="entry name" value="Rubredoxin_ET"/>
</dbReference>
<comment type="cofactor">
    <cofactor evidence="1">
        <name>Fe(3+)</name>
        <dbReference type="ChEBI" id="CHEBI:29034"/>
    </cofactor>
</comment>
<name>A0ABU3TRI1_9BACT</name>
<keyword evidence="4" id="KW-0249">Electron transport</keyword>
<feature type="domain" description="Rubredoxin-like" evidence="6">
    <location>
        <begin position="425"/>
        <end position="476"/>
    </location>
</feature>
<organism evidence="7 8">
    <name type="scientific">Aquirufa regiilacus</name>
    <dbReference type="NCBI Taxonomy" id="3024868"/>
    <lineage>
        <taxon>Bacteria</taxon>
        <taxon>Pseudomonadati</taxon>
        <taxon>Bacteroidota</taxon>
        <taxon>Cytophagia</taxon>
        <taxon>Cytophagales</taxon>
        <taxon>Flectobacillaceae</taxon>
        <taxon>Aquirufa</taxon>
    </lineage>
</organism>
<dbReference type="Gene3D" id="2.20.28.10">
    <property type="match status" value="1"/>
</dbReference>
<keyword evidence="2" id="KW-0813">Transport</keyword>
<evidence type="ECO:0000256" key="5">
    <source>
        <dbReference type="ARBA" id="ARBA00023004"/>
    </source>
</evidence>
<sequence length="478" mass="55085">MRYIKINFLGGIISPGDLLEILNVLDTLKLRQVRFGLRQQMLIPLEATSLEDLVHSLDEAGIVFEVDQEIYPNIVSSYPAEEVFIQGTWLNEGVYRDILDGINYQPTLKINISDSNQSFTPLLTGNINWVASATEPHFWHLFVRFPKTNVIYEWTELVYTQDVAAFSKQLESLILSDKQSFYGQEAASGELLLSRLEVKSYIIRKAQSTAELPPFNLPYYEGLNRYNNRYWLGIYRRKELFSCDFLREVCLLCLDTKVGQIGSTPWKSLMIKGIEEKDKCAWNLLLEKHQINMRHAANELNFQLEDHSPKGLALKQFLVRHLNKEDTRSFGLSIGIKTRPKSEVFGGIVVRSRSVLWGLFYVYDILCAHDFNPNQRTGYLFCSSVPKFVLGEQLRRAILSFYKYRATQVRQTIRSEVRTEESLEENRYFCVACLTRYDPAYGDLSQGIEPGTPFMNLADDYCCELCNAPKVTFRILGN</sequence>
<reference evidence="7 8" key="1">
    <citation type="submission" date="2023-09" db="EMBL/GenBank/DDBJ databases">
        <title>Aquirufa genomes.</title>
        <authorList>
            <person name="Pitt A."/>
        </authorList>
    </citation>
    <scope>NUCLEOTIDE SEQUENCE [LARGE SCALE GENOMIC DNA]</scope>
    <source>
        <strain evidence="7 8">LEOWEIH-7C</strain>
    </source>
</reference>
<evidence type="ECO:0000256" key="3">
    <source>
        <dbReference type="ARBA" id="ARBA00022723"/>
    </source>
</evidence>
<keyword evidence="5" id="KW-0408">Iron</keyword>
<comment type="caution">
    <text evidence="7">The sequence shown here is derived from an EMBL/GenBank/DDBJ whole genome shotgun (WGS) entry which is preliminary data.</text>
</comment>
<proteinExistence type="predicted"/>
<dbReference type="PROSITE" id="PS50903">
    <property type="entry name" value="RUBREDOXIN_LIKE"/>
    <property type="match status" value="1"/>
</dbReference>
<keyword evidence="8" id="KW-1185">Reference proteome</keyword>
<evidence type="ECO:0000313" key="8">
    <source>
        <dbReference type="Proteomes" id="UP001249959"/>
    </source>
</evidence>
<evidence type="ECO:0000256" key="4">
    <source>
        <dbReference type="ARBA" id="ARBA00022982"/>
    </source>
</evidence>
<dbReference type="InterPro" id="IPR024935">
    <property type="entry name" value="Rubredoxin_dom"/>
</dbReference>
<dbReference type="SUPFAM" id="SSF57802">
    <property type="entry name" value="Rubredoxin-like"/>
    <property type="match status" value="1"/>
</dbReference>
<dbReference type="EMBL" id="JAVNWW010000001">
    <property type="protein sequence ID" value="MDU0808481.1"/>
    <property type="molecule type" value="Genomic_DNA"/>
</dbReference>
<protein>
    <submittedName>
        <fullName evidence="7">Rubredoxin</fullName>
    </submittedName>
</protein>
<dbReference type="CDD" id="cd00730">
    <property type="entry name" value="rubredoxin"/>
    <property type="match status" value="1"/>
</dbReference>
<dbReference type="InterPro" id="IPR024934">
    <property type="entry name" value="Rubredoxin-like_dom"/>
</dbReference>
<dbReference type="Proteomes" id="UP001249959">
    <property type="component" value="Unassembled WGS sequence"/>
</dbReference>
<evidence type="ECO:0000259" key="6">
    <source>
        <dbReference type="PROSITE" id="PS50903"/>
    </source>
</evidence>